<organism evidence="1 2">
    <name type="scientific">Thioclava litoralis</name>
    <dbReference type="NCBI Taxonomy" id="3076557"/>
    <lineage>
        <taxon>Bacteria</taxon>
        <taxon>Pseudomonadati</taxon>
        <taxon>Pseudomonadota</taxon>
        <taxon>Alphaproteobacteria</taxon>
        <taxon>Rhodobacterales</taxon>
        <taxon>Paracoccaceae</taxon>
        <taxon>Thioclava</taxon>
    </lineage>
</organism>
<keyword evidence="2" id="KW-1185">Reference proteome</keyword>
<reference evidence="1 2" key="1">
    <citation type="submission" date="2023-09" db="EMBL/GenBank/DDBJ databases">
        <title>Thioclava shenzhenensis sp. nov., a multidrug resistant bacteria-antagonizing species isolated from coastal seawater.</title>
        <authorList>
            <person name="Long M."/>
        </authorList>
    </citation>
    <scope>NUCLEOTIDE SEQUENCE [LARGE SCALE GENOMIC DNA]</scope>
    <source>
        <strain evidence="1 2">FTW29</strain>
    </source>
</reference>
<sequence length="229" mass="24411">MVLLLVGAVLGLGLAPAGGESIRSPFGVSATRQLPSAQLRHTRRAMIEDRPVTINRLRALADAGDGLAAFNFAKILEAEDRTDLRADIAHYYAIAVHTGRVFAVNRLIETTDRGLAEGAFEGAATRLRQIGQALEFAAVHGNANAASRVAEAWRTGDLFGTQDAEKATEFGQLAIANGNLNLASQMIVERAKAKDSDGLQQVLELVGQNANIGMLALGQNVVRLETDRN</sequence>
<evidence type="ECO:0000313" key="1">
    <source>
        <dbReference type="EMBL" id="WRY33558.1"/>
    </source>
</evidence>
<name>A0ABZ1DXP8_9RHOB</name>
<gene>
    <name evidence="1" type="ORF">RPE78_12880</name>
</gene>
<accession>A0ABZ1DXP8</accession>
<dbReference type="Gene3D" id="1.25.40.10">
    <property type="entry name" value="Tetratricopeptide repeat domain"/>
    <property type="match status" value="1"/>
</dbReference>
<evidence type="ECO:0000313" key="2">
    <source>
        <dbReference type="Proteomes" id="UP001623290"/>
    </source>
</evidence>
<dbReference type="InterPro" id="IPR011990">
    <property type="entry name" value="TPR-like_helical_dom_sf"/>
</dbReference>
<dbReference type="RefSeq" id="WP_406720781.1">
    <property type="nucleotide sequence ID" value="NZ_CP135443.1"/>
</dbReference>
<protein>
    <submittedName>
        <fullName evidence="1">Uncharacterized protein</fullName>
    </submittedName>
</protein>
<dbReference type="EMBL" id="CP135443">
    <property type="protein sequence ID" value="WRY33558.1"/>
    <property type="molecule type" value="Genomic_DNA"/>
</dbReference>
<dbReference type="Proteomes" id="UP001623290">
    <property type="component" value="Chromosome"/>
</dbReference>
<proteinExistence type="predicted"/>